<comment type="caution">
    <text evidence="4">The sequence shown here is derived from an EMBL/GenBank/DDBJ whole genome shotgun (WGS) entry which is preliminary data.</text>
</comment>
<reference evidence="4 5" key="1">
    <citation type="submission" date="2016-03" db="EMBL/GenBank/DDBJ databases">
        <title>EvidentialGene: Evidence-directed Construction of Genes on Genomes.</title>
        <authorList>
            <person name="Gilbert D.G."/>
            <person name="Choi J.-H."/>
            <person name="Mockaitis K."/>
            <person name="Colbourne J."/>
            <person name="Pfrender M."/>
        </authorList>
    </citation>
    <scope>NUCLEOTIDE SEQUENCE [LARGE SCALE GENOMIC DNA]</scope>
    <source>
        <strain evidence="4 5">Xinb3</strain>
        <tissue evidence="4">Complete organism</tissue>
    </source>
</reference>
<protein>
    <submittedName>
        <fullName evidence="4">Sulfatase-modifying factor 1</fullName>
    </submittedName>
</protein>
<comment type="similarity">
    <text evidence="1">Belongs to the sulfatase-modifying factor family.</text>
</comment>
<feature type="chain" id="PRO_5007855159" evidence="2">
    <location>
        <begin position="26"/>
        <end position="341"/>
    </location>
</feature>
<dbReference type="GO" id="GO:0005783">
    <property type="term" value="C:endoplasmic reticulum"/>
    <property type="evidence" value="ECO:0007669"/>
    <property type="project" value="TreeGrafter"/>
</dbReference>
<dbReference type="PANTHER" id="PTHR23150">
    <property type="entry name" value="SULFATASE MODIFYING FACTOR 1, 2"/>
    <property type="match status" value="1"/>
</dbReference>
<dbReference type="PANTHER" id="PTHR23150:SF19">
    <property type="entry name" value="FORMYLGLYCINE-GENERATING ENZYME"/>
    <property type="match status" value="1"/>
</dbReference>
<feature type="signal peptide" evidence="2">
    <location>
        <begin position="1"/>
        <end position="25"/>
    </location>
</feature>
<proteinExistence type="inferred from homology"/>
<dbReference type="OrthoDB" id="659at2759"/>
<keyword evidence="5" id="KW-1185">Reference proteome</keyword>
<dbReference type="STRING" id="35525.A0A165A4V0"/>
<evidence type="ECO:0000313" key="5">
    <source>
        <dbReference type="Proteomes" id="UP000076858"/>
    </source>
</evidence>
<dbReference type="InterPro" id="IPR051043">
    <property type="entry name" value="Sulfatase_Mod_Factor_Kinase"/>
</dbReference>
<evidence type="ECO:0000259" key="3">
    <source>
        <dbReference type="Pfam" id="PF03781"/>
    </source>
</evidence>
<dbReference type="Proteomes" id="UP000076858">
    <property type="component" value="Unassembled WGS sequence"/>
</dbReference>
<evidence type="ECO:0000256" key="1">
    <source>
        <dbReference type="ARBA" id="ARBA00005310"/>
    </source>
</evidence>
<dbReference type="AlphaFoldDB" id="A0A165A4V0"/>
<dbReference type="Gene3D" id="3.90.1580.10">
    <property type="entry name" value="paralog of FGE (formylglycine-generating enzyme)"/>
    <property type="match status" value="1"/>
</dbReference>
<evidence type="ECO:0000313" key="4">
    <source>
        <dbReference type="EMBL" id="KZS17179.1"/>
    </source>
</evidence>
<accession>A0A165A4V0</accession>
<dbReference type="EMBL" id="LRGB01000642">
    <property type="protein sequence ID" value="KZS17179.1"/>
    <property type="molecule type" value="Genomic_DNA"/>
</dbReference>
<dbReference type="SUPFAM" id="SSF56436">
    <property type="entry name" value="C-type lectin-like"/>
    <property type="match status" value="1"/>
</dbReference>
<feature type="domain" description="Sulfatase-modifying factor enzyme-like" evidence="3">
    <location>
        <begin position="54"/>
        <end position="332"/>
    </location>
</feature>
<dbReference type="GO" id="GO:0120147">
    <property type="term" value="F:formylglycine-generating oxidase activity"/>
    <property type="evidence" value="ECO:0007669"/>
    <property type="project" value="TreeGrafter"/>
</dbReference>
<name>A0A165A4V0_9CRUS</name>
<evidence type="ECO:0000256" key="2">
    <source>
        <dbReference type="SAM" id="SignalP"/>
    </source>
</evidence>
<dbReference type="InterPro" id="IPR016187">
    <property type="entry name" value="CTDL_fold"/>
</dbReference>
<dbReference type="InterPro" id="IPR005532">
    <property type="entry name" value="SUMF_dom"/>
</dbReference>
<sequence>MLKLIKEIVWVVLCLSYICISFVSNDCFNGKPKSSLKKSEAPFSEEACAVNNYNGMVLIRGGTYEIGTDEPVFIADGESPSRSVQLNNYFIDIYEVSNKNFADFVKTTNFTTEAEKYGSSFVFEGILSEETKSKISKVVASAPWWMPVTNASWKYPEGPMSSISEKMDHPVVHVSWNDAVSYCNFYGKRLPSEAEWEVACQGGLTKRLYPWGNKLNPYGKHWTNIWQGKFPDENTAEDGFIGTAPVNAFPPNKYGLHQMVGNVWEWTMDWWQINHNYDLLKNPTGPSNGKDKVKKGGSYMCHRSTCFRYRCAARSQNTPDSSAGNLGFRCAKSSSLEVQSS</sequence>
<gene>
    <name evidence="4" type="ORF">APZ42_016779</name>
</gene>
<dbReference type="InterPro" id="IPR042095">
    <property type="entry name" value="SUMF_sf"/>
</dbReference>
<keyword evidence="2" id="KW-0732">Signal</keyword>
<organism evidence="4 5">
    <name type="scientific">Daphnia magna</name>
    <dbReference type="NCBI Taxonomy" id="35525"/>
    <lineage>
        <taxon>Eukaryota</taxon>
        <taxon>Metazoa</taxon>
        <taxon>Ecdysozoa</taxon>
        <taxon>Arthropoda</taxon>
        <taxon>Crustacea</taxon>
        <taxon>Branchiopoda</taxon>
        <taxon>Diplostraca</taxon>
        <taxon>Cladocera</taxon>
        <taxon>Anomopoda</taxon>
        <taxon>Daphniidae</taxon>
        <taxon>Daphnia</taxon>
    </lineage>
</organism>
<dbReference type="Pfam" id="PF03781">
    <property type="entry name" value="FGE-sulfatase"/>
    <property type="match status" value="1"/>
</dbReference>